<keyword evidence="11 13" id="KW-0472">Membrane</keyword>
<dbReference type="FunFam" id="2.40.50.140:FF:000104">
    <property type="entry name" value="Cytochrome c-type biogenesis protein CcmE"/>
    <property type="match status" value="1"/>
</dbReference>
<feature type="topological domain" description="Cytoplasmic" evidence="13">
    <location>
        <begin position="1"/>
        <end position="8"/>
    </location>
</feature>
<dbReference type="GO" id="GO:0005886">
    <property type="term" value="C:plasma membrane"/>
    <property type="evidence" value="ECO:0007669"/>
    <property type="project" value="UniProtKB-SubCell"/>
</dbReference>
<dbReference type="Proteomes" id="UP000030675">
    <property type="component" value="Unassembled WGS sequence"/>
</dbReference>
<dbReference type="HAMAP" id="MF_01959">
    <property type="entry name" value="CcmE"/>
    <property type="match status" value="1"/>
</dbReference>
<dbReference type="GO" id="GO:0017004">
    <property type="term" value="P:cytochrome complex assembly"/>
    <property type="evidence" value="ECO:0007669"/>
    <property type="project" value="UniProtKB-KW"/>
</dbReference>
<dbReference type="GO" id="GO:0046872">
    <property type="term" value="F:metal ion binding"/>
    <property type="evidence" value="ECO:0007669"/>
    <property type="project" value="UniProtKB-KW"/>
</dbReference>
<comment type="function">
    <text evidence="12 13">Heme chaperone required for the biogenesis of c-type cytochromes. Transiently binds heme delivered by CcmC and transfers the heme to apo-cytochromes in a process facilitated by CcmF and CcmH.</text>
</comment>
<dbReference type="RefSeq" id="WP_023933104.1">
    <property type="nucleotide sequence ID" value="NZ_DF196819.1"/>
</dbReference>
<organism evidence="15 16">
    <name type="scientific">Photobacterium leiognathi lrivu.4.1</name>
    <dbReference type="NCBI Taxonomy" id="1248232"/>
    <lineage>
        <taxon>Bacteria</taxon>
        <taxon>Pseudomonadati</taxon>
        <taxon>Pseudomonadota</taxon>
        <taxon>Gammaproteobacteria</taxon>
        <taxon>Vibrionales</taxon>
        <taxon>Vibrionaceae</taxon>
        <taxon>Photobacterium</taxon>
    </lineage>
</organism>
<dbReference type="NCBIfam" id="NF009638">
    <property type="entry name" value="PRK13165.1"/>
    <property type="match status" value="1"/>
</dbReference>
<keyword evidence="2 13" id="KW-1003">Cell membrane</keyword>
<evidence type="ECO:0000256" key="10">
    <source>
        <dbReference type="ARBA" id="ARBA00023004"/>
    </source>
</evidence>
<name>A0A0U1P7F1_PHOLE</name>
<feature type="topological domain" description="Extracellular" evidence="13">
    <location>
        <begin position="30"/>
        <end position="161"/>
    </location>
</feature>
<dbReference type="SUPFAM" id="SSF82093">
    <property type="entry name" value="Heme chaperone CcmE"/>
    <property type="match status" value="1"/>
</dbReference>
<accession>A0A0U1P7F1</accession>
<evidence type="ECO:0000256" key="6">
    <source>
        <dbReference type="ARBA" id="ARBA00022723"/>
    </source>
</evidence>
<dbReference type="GO" id="GO:0017003">
    <property type="term" value="P:protein-heme linkage"/>
    <property type="evidence" value="ECO:0007669"/>
    <property type="project" value="UniProtKB-UniRule"/>
</dbReference>
<evidence type="ECO:0000256" key="1">
    <source>
        <dbReference type="ARBA" id="ARBA00004533"/>
    </source>
</evidence>
<dbReference type="InterPro" id="IPR004329">
    <property type="entry name" value="CcmE"/>
</dbReference>
<dbReference type="InterPro" id="IPR012340">
    <property type="entry name" value="NA-bd_OB-fold"/>
</dbReference>
<evidence type="ECO:0000256" key="5">
    <source>
        <dbReference type="ARBA" id="ARBA00022692"/>
    </source>
</evidence>
<dbReference type="HOGENOM" id="CLU_079503_1_0_6"/>
<evidence type="ECO:0000256" key="14">
    <source>
        <dbReference type="PIRSR" id="PIRSR604329-50"/>
    </source>
</evidence>
<dbReference type="AlphaFoldDB" id="A0A0U1P7F1"/>
<keyword evidence="3" id="KW-0997">Cell inner membrane</keyword>
<dbReference type="NCBIfam" id="NF009727">
    <property type="entry name" value="PRK13254.1-1"/>
    <property type="match status" value="1"/>
</dbReference>
<dbReference type="Gene3D" id="2.40.50.140">
    <property type="entry name" value="Nucleic acid-binding proteins"/>
    <property type="match status" value="1"/>
</dbReference>
<sequence>MTPRRKKRLALVLALVLGLGATVGLVLYALNQNMDLFYTPTELVNGKPDGTKPEVGQRLRIGGMVVKGSVKRDPESLRVSFQVADTGPAVTVTYDGILPDLFREGQGIVAQGVLVNPTTVKAHEVLAKHDENYMPPEVAEAMKKNHSKLQYTEEQLQGSAQ</sequence>
<keyword evidence="7 13" id="KW-0201">Cytochrome c-type biogenesis</keyword>
<gene>
    <name evidence="13" type="primary">ccmE</name>
    <name evidence="13" type="synonym">cycJ</name>
    <name evidence="15" type="ORF">PLEI_2074</name>
</gene>
<keyword evidence="9 13" id="KW-1133">Transmembrane helix</keyword>
<evidence type="ECO:0000256" key="4">
    <source>
        <dbReference type="ARBA" id="ARBA00022617"/>
    </source>
</evidence>
<keyword evidence="5 13" id="KW-0812">Transmembrane</keyword>
<keyword evidence="4 13" id="KW-0349">Heme</keyword>
<evidence type="ECO:0000256" key="3">
    <source>
        <dbReference type="ARBA" id="ARBA00022519"/>
    </source>
</evidence>
<comment type="similarity">
    <text evidence="13">Belongs to the CcmE/CycJ family.</text>
</comment>
<protein>
    <recommendedName>
        <fullName evidence="13">Cytochrome c-type biogenesis protein CcmE</fullName>
    </recommendedName>
    <alternativeName>
        <fullName evidence="13">Cytochrome c maturation protein E</fullName>
    </alternativeName>
    <alternativeName>
        <fullName evidence="13">Heme chaperone CcmE</fullName>
    </alternativeName>
</protein>
<dbReference type="NCBIfam" id="NF009729">
    <property type="entry name" value="PRK13254.1-3"/>
    <property type="match status" value="1"/>
</dbReference>
<evidence type="ECO:0000256" key="7">
    <source>
        <dbReference type="ARBA" id="ARBA00022748"/>
    </source>
</evidence>
<evidence type="ECO:0000256" key="12">
    <source>
        <dbReference type="ARBA" id="ARBA00056663"/>
    </source>
</evidence>
<dbReference type="PANTHER" id="PTHR34128:SF2">
    <property type="entry name" value="CYTOCHROME C-TYPE BIOGENESIS PROTEIN CCME HOMOLOG, MITOCHONDRIAL"/>
    <property type="match status" value="1"/>
</dbReference>
<evidence type="ECO:0000256" key="8">
    <source>
        <dbReference type="ARBA" id="ARBA00022968"/>
    </source>
</evidence>
<evidence type="ECO:0000313" key="15">
    <source>
        <dbReference type="EMBL" id="GAD30418.1"/>
    </source>
</evidence>
<feature type="binding site" description="covalent" evidence="13 14">
    <location>
        <position position="129"/>
    </location>
    <ligand>
        <name>heme</name>
        <dbReference type="ChEBI" id="CHEBI:30413"/>
    </ligand>
</feature>
<reference evidence="16" key="1">
    <citation type="submission" date="2012-12" db="EMBL/GenBank/DDBJ databases">
        <title>Genome Sequence of Photobacterium leiognathi lrivu.4.1.</title>
        <authorList>
            <person name="Urbanczyk H."/>
            <person name="Ogura Y."/>
            <person name="Hayashi T."/>
            <person name="Dunlap P.V."/>
        </authorList>
    </citation>
    <scope>NUCLEOTIDE SEQUENCE [LARGE SCALE GENOMIC DNA]</scope>
    <source>
        <strain evidence="16">lrivu.4.1</strain>
    </source>
</reference>
<keyword evidence="8 13" id="KW-0735">Signal-anchor</keyword>
<dbReference type="eggNOG" id="COG2332">
    <property type="taxonomic scope" value="Bacteria"/>
</dbReference>
<proteinExistence type="inferred from homology"/>
<dbReference type="GO" id="GO:0020037">
    <property type="term" value="F:heme binding"/>
    <property type="evidence" value="ECO:0007669"/>
    <property type="project" value="InterPro"/>
</dbReference>
<keyword evidence="6 13" id="KW-0479">Metal-binding</keyword>
<feature type="binding site" description="axial binding residue" evidence="13 14">
    <location>
        <position position="133"/>
    </location>
    <ligand>
        <name>heme</name>
        <dbReference type="ChEBI" id="CHEBI:30413"/>
    </ligand>
    <ligandPart>
        <name>Fe</name>
        <dbReference type="ChEBI" id="CHEBI:18248"/>
    </ligandPart>
</feature>
<evidence type="ECO:0000256" key="2">
    <source>
        <dbReference type="ARBA" id="ARBA00022475"/>
    </source>
</evidence>
<dbReference type="InterPro" id="IPR036127">
    <property type="entry name" value="CcmE-like_sf"/>
</dbReference>
<dbReference type="Pfam" id="PF03100">
    <property type="entry name" value="CcmE"/>
    <property type="match status" value="1"/>
</dbReference>
<evidence type="ECO:0000256" key="11">
    <source>
        <dbReference type="ARBA" id="ARBA00023136"/>
    </source>
</evidence>
<evidence type="ECO:0000313" key="16">
    <source>
        <dbReference type="Proteomes" id="UP000030675"/>
    </source>
</evidence>
<comment type="subcellular location">
    <subcellularLocation>
        <location evidence="1">Cell inner membrane</location>
    </subcellularLocation>
    <subcellularLocation>
        <location evidence="13">Cell membrane</location>
        <topology evidence="13">Single-pass type II membrane protein</topology>
    </subcellularLocation>
</comment>
<evidence type="ECO:0000256" key="13">
    <source>
        <dbReference type="HAMAP-Rule" id="MF_01959"/>
    </source>
</evidence>
<evidence type="ECO:0000256" key="9">
    <source>
        <dbReference type="ARBA" id="ARBA00022989"/>
    </source>
</evidence>
<dbReference type="PANTHER" id="PTHR34128">
    <property type="entry name" value="CYTOCHROME C-TYPE BIOGENESIS PROTEIN CCME HOMOLOG, MITOCHONDRIAL"/>
    <property type="match status" value="1"/>
</dbReference>
<dbReference type="EMBL" id="DF196819">
    <property type="protein sequence ID" value="GAD30418.1"/>
    <property type="molecule type" value="Genomic_DNA"/>
</dbReference>
<keyword evidence="10 13" id="KW-0408">Iron</keyword>
<dbReference type="NCBIfam" id="NF009731">
    <property type="entry name" value="PRK13254.1-5"/>
    <property type="match status" value="1"/>
</dbReference>